<protein>
    <submittedName>
        <fullName evidence="11">S2548 protein</fullName>
    </submittedName>
</protein>
<keyword evidence="6" id="KW-1133">Transmembrane helix</keyword>
<dbReference type="Gene3D" id="1.50.40.10">
    <property type="entry name" value="Mitochondrial carrier domain"/>
    <property type="match status" value="2"/>
</dbReference>
<dbReference type="GO" id="GO:0031966">
    <property type="term" value="C:mitochondrial membrane"/>
    <property type="evidence" value="ECO:0007669"/>
    <property type="project" value="UniProtKB-SubCell"/>
</dbReference>
<dbReference type="SUPFAM" id="SSF103506">
    <property type="entry name" value="Mitochondrial carrier"/>
    <property type="match status" value="2"/>
</dbReference>
<evidence type="ECO:0000256" key="10">
    <source>
        <dbReference type="RuleBase" id="RU000488"/>
    </source>
</evidence>
<feature type="non-terminal residue" evidence="11">
    <location>
        <position position="294"/>
    </location>
</feature>
<dbReference type="InterPro" id="IPR050567">
    <property type="entry name" value="Mitochondrial_Carrier"/>
</dbReference>
<comment type="similarity">
    <text evidence="2 10">Belongs to the mitochondrial carrier (TC 2.A.29) family.</text>
</comment>
<dbReference type="GO" id="GO:0022857">
    <property type="term" value="F:transmembrane transporter activity"/>
    <property type="evidence" value="ECO:0007669"/>
    <property type="project" value="TreeGrafter"/>
</dbReference>
<dbReference type="Pfam" id="PF00153">
    <property type="entry name" value="Mito_carr"/>
    <property type="match status" value="3"/>
</dbReference>
<dbReference type="InterPro" id="IPR018108">
    <property type="entry name" value="MCP_transmembrane"/>
</dbReference>
<feature type="repeat" description="Solcar" evidence="9">
    <location>
        <begin position="1"/>
        <end position="71"/>
    </location>
</feature>
<gene>
    <name evidence="11" type="primary">Slc25a48</name>
    <name evidence="11" type="ORF">LEILUT_R07510</name>
</gene>
<evidence type="ECO:0000256" key="6">
    <source>
        <dbReference type="ARBA" id="ARBA00022989"/>
    </source>
</evidence>
<sequence length="294" mass="32195">GIASVVAGHPLDTVKTRLQAGQGYGNTFKCVLTVYRNESLAGFFKGMSFPLASIGVYSSVVFGVFSNTQRFLSQQRHGDPAAAPSLADMTLASIVAGVISVGIGTPVELVKIRLQMQTQPYSKEDVFAPGEAPLGLLASYQEHNLQNLNTSSRNRELCPRNTISVPEQGECPDMKFTRIRCDGCEFLSSLTCRQGSIVRELFKYFCIFPGAVSWAVCTPMDVVKSRLQADGVYLNQYKGTLDCMLQSYQNEGLKVFCRGLMVNTVRGFPSSAAMFLGYELSLKAMKRCQTETNP</sequence>
<dbReference type="InterPro" id="IPR023395">
    <property type="entry name" value="MCP_dom_sf"/>
</dbReference>
<evidence type="ECO:0000313" key="11">
    <source>
        <dbReference type="EMBL" id="NXP34266.1"/>
    </source>
</evidence>
<feature type="repeat" description="Solcar" evidence="9">
    <location>
        <begin position="201"/>
        <end position="284"/>
    </location>
</feature>
<proteinExistence type="inferred from homology"/>
<dbReference type="Proteomes" id="UP000524007">
    <property type="component" value="Unassembled WGS sequence"/>
</dbReference>
<reference evidence="11 12" key="1">
    <citation type="submission" date="2019-09" db="EMBL/GenBank/DDBJ databases">
        <title>Bird 10,000 Genomes (B10K) Project - Family phase.</title>
        <authorList>
            <person name="Zhang G."/>
        </authorList>
    </citation>
    <scope>NUCLEOTIDE SEQUENCE [LARGE SCALE GENOMIC DNA]</scope>
    <source>
        <strain evidence="11">B10K-DU-002-43</strain>
        <tissue evidence="11">Muscle</tissue>
    </source>
</reference>
<organism evidence="11 12">
    <name type="scientific">Leiothrix lutea</name>
    <name type="common">Red-billed leiothrix</name>
    <name type="synonym">Sylvia lutea</name>
    <dbReference type="NCBI Taxonomy" id="36275"/>
    <lineage>
        <taxon>Eukaryota</taxon>
        <taxon>Metazoa</taxon>
        <taxon>Chordata</taxon>
        <taxon>Craniata</taxon>
        <taxon>Vertebrata</taxon>
        <taxon>Euteleostomi</taxon>
        <taxon>Archelosauria</taxon>
        <taxon>Archosauria</taxon>
        <taxon>Dinosauria</taxon>
        <taxon>Saurischia</taxon>
        <taxon>Theropoda</taxon>
        <taxon>Coelurosauria</taxon>
        <taxon>Aves</taxon>
        <taxon>Neognathae</taxon>
        <taxon>Neoaves</taxon>
        <taxon>Telluraves</taxon>
        <taxon>Australaves</taxon>
        <taxon>Passeriformes</taxon>
        <taxon>Sylvioidea</taxon>
        <taxon>Leiothrichidae</taxon>
        <taxon>Leiothrix</taxon>
    </lineage>
</organism>
<evidence type="ECO:0000256" key="3">
    <source>
        <dbReference type="ARBA" id="ARBA00022448"/>
    </source>
</evidence>
<accession>A0A7L1ZGZ2</accession>
<evidence type="ECO:0000256" key="4">
    <source>
        <dbReference type="ARBA" id="ARBA00022692"/>
    </source>
</evidence>
<dbReference type="AlphaFoldDB" id="A0A7L1ZGZ2"/>
<dbReference type="EMBL" id="VXBY01000540">
    <property type="protein sequence ID" value="NXP34266.1"/>
    <property type="molecule type" value="Genomic_DNA"/>
</dbReference>
<name>A0A7L1ZGZ2_LEILU</name>
<evidence type="ECO:0000256" key="7">
    <source>
        <dbReference type="ARBA" id="ARBA00023128"/>
    </source>
</evidence>
<keyword evidence="8 9" id="KW-0472">Membrane</keyword>
<comment type="caution">
    <text evidence="11">The sequence shown here is derived from an EMBL/GenBank/DDBJ whole genome shotgun (WGS) entry which is preliminary data.</text>
</comment>
<dbReference type="PROSITE" id="PS50920">
    <property type="entry name" value="SOLCAR"/>
    <property type="match status" value="2"/>
</dbReference>
<dbReference type="FunFam" id="1.50.40.10:FF:000128">
    <property type="entry name" value="Solute carrier family 25 member 48"/>
    <property type="match status" value="1"/>
</dbReference>
<keyword evidence="7" id="KW-0496">Mitochondrion</keyword>
<evidence type="ECO:0000256" key="5">
    <source>
        <dbReference type="ARBA" id="ARBA00022737"/>
    </source>
</evidence>
<keyword evidence="4 9" id="KW-0812">Transmembrane</keyword>
<evidence type="ECO:0000256" key="8">
    <source>
        <dbReference type="ARBA" id="ARBA00023136"/>
    </source>
</evidence>
<feature type="non-terminal residue" evidence="11">
    <location>
        <position position="1"/>
    </location>
</feature>
<dbReference type="PANTHER" id="PTHR45624:SF7">
    <property type="entry name" value="SOLUTE CARRIER FAMILY 25 MEMBER 48"/>
    <property type="match status" value="1"/>
</dbReference>
<keyword evidence="12" id="KW-1185">Reference proteome</keyword>
<evidence type="ECO:0000256" key="2">
    <source>
        <dbReference type="ARBA" id="ARBA00006375"/>
    </source>
</evidence>
<comment type="subcellular location">
    <subcellularLocation>
        <location evidence="1">Mitochondrion membrane</location>
        <topology evidence="1">Multi-pass membrane protein</topology>
    </subcellularLocation>
</comment>
<keyword evidence="3 10" id="KW-0813">Transport</keyword>
<evidence type="ECO:0000313" key="12">
    <source>
        <dbReference type="Proteomes" id="UP000524007"/>
    </source>
</evidence>
<evidence type="ECO:0000256" key="1">
    <source>
        <dbReference type="ARBA" id="ARBA00004225"/>
    </source>
</evidence>
<dbReference type="PANTHER" id="PTHR45624">
    <property type="entry name" value="MITOCHONDRIAL BASIC AMINO ACIDS TRANSPORTER-RELATED"/>
    <property type="match status" value="1"/>
</dbReference>
<keyword evidence="5" id="KW-0677">Repeat</keyword>
<evidence type="ECO:0000256" key="9">
    <source>
        <dbReference type="PROSITE-ProRule" id="PRU00282"/>
    </source>
</evidence>